<dbReference type="Proteomes" id="UP000013117">
    <property type="component" value="Unassembled WGS sequence"/>
</dbReference>
<comment type="caution">
    <text evidence="1">The sequence shown here is derived from an EMBL/GenBank/DDBJ whole genome shotgun (WGS) entry which is preliminary data.</text>
</comment>
<proteinExistence type="predicted"/>
<dbReference type="OrthoDB" id="6276154at2"/>
<name>N8YFB6_9GAMM</name>
<evidence type="ECO:0000313" key="1">
    <source>
        <dbReference type="EMBL" id="ENV35497.1"/>
    </source>
</evidence>
<gene>
    <name evidence="1" type="ORF">F960_00269</name>
</gene>
<evidence type="ECO:0000313" key="2">
    <source>
        <dbReference type="Proteomes" id="UP000013117"/>
    </source>
</evidence>
<dbReference type="AlphaFoldDB" id="N8YFB6"/>
<sequence length="319" mass="35800">MALVPINAQHALQILAGTQGRNTGHSYEEDLANAINQLPVPLNINTLPTSGNVFQTSNEALTLILYIAQKLNIQKITHLFSVATGGLATSSKSQGVMFNGQNIKKCKSDILIKINYMHDIGVSVKQCNNKTPTNAQVYFTTATGFSNLLRNNQINVSQVAETALKQFCGDAGFNPIDNNATQGRVVDHRRYFWEEINTAGRQEWENTFSTYQDEISRILLQKAYSNDPFAPTFILHKTKLTTTIPEVAIYTIDELIQKSRSYNLFSTEPYRINKGSFRDPDGVVHLAPRFGIFQMQRAGNKQHPTQLQFNLKSGYFYVI</sequence>
<accession>N8YFB6</accession>
<dbReference type="HOGENOM" id="CLU_870522_0_0_6"/>
<organism evidence="1 2">
    <name type="scientific">Acinetobacter gerneri DSM 14967 = CIP 107464 = MTCC 9824</name>
    <dbReference type="NCBI Taxonomy" id="1120926"/>
    <lineage>
        <taxon>Bacteria</taxon>
        <taxon>Pseudomonadati</taxon>
        <taxon>Pseudomonadota</taxon>
        <taxon>Gammaproteobacteria</taxon>
        <taxon>Moraxellales</taxon>
        <taxon>Moraxellaceae</taxon>
        <taxon>Acinetobacter</taxon>
    </lineage>
</organism>
<dbReference type="PATRIC" id="fig|1120926.3.peg.252"/>
<protein>
    <submittedName>
        <fullName evidence="1">Uncharacterized protein</fullName>
    </submittedName>
</protein>
<dbReference type="EMBL" id="APPN01000020">
    <property type="protein sequence ID" value="ENV35497.1"/>
    <property type="molecule type" value="Genomic_DNA"/>
</dbReference>
<keyword evidence="2" id="KW-1185">Reference proteome</keyword>
<dbReference type="GeneID" id="84211792"/>
<dbReference type="eggNOG" id="ENOG5033TQR">
    <property type="taxonomic scope" value="Bacteria"/>
</dbReference>
<dbReference type="RefSeq" id="WP_004871896.1">
    <property type="nucleotide sequence ID" value="NZ_ASYY01000091.1"/>
</dbReference>
<reference evidence="1 2" key="1">
    <citation type="submission" date="2013-02" db="EMBL/GenBank/DDBJ databases">
        <title>The Genome Sequence of Acinetobacter gerneri CIP 107464.</title>
        <authorList>
            <consortium name="The Broad Institute Genome Sequencing Platform"/>
            <consortium name="The Broad Institute Genome Sequencing Center for Infectious Disease"/>
            <person name="Cerqueira G."/>
            <person name="Feldgarden M."/>
            <person name="Courvalin P."/>
            <person name="Perichon B."/>
            <person name="Grillot-Courvalin C."/>
            <person name="Clermont D."/>
            <person name="Rocha E."/>
            <person name="Yoon E.-J."/>
            <person name="Nemec A."/>
            <person name="Walker B."/>
            <person name="Young S.K."/>
            <person name="Zeng Q."/>
            <person name="Gargeya S."/>
            <person name="Fitzgerald M."/>
            <person name="Haas B."/>
            <person name="Abouelleil A."/>
            <person name="Alvarado L."/>
            <person name="Arachchi H.M."/>
            <person name="Berlin A.M."/>
            <person name="Chapman S.B."/>
            <person name="Dewar J."/>
            <person name="Goldberg J."/>
            <person name="Griggs A."/>
            <person name="Gujja S."/>
            <person name="Hansen M."/>
            <person name="Howarth C."/>
            <person name="Imamovic A."/>
            <person name="Larimer J."/>
            <person name="McCowan C."/>
            <person name="Murphy C."/>
            <person name="Neiman D."/>
            <person name="Pearson M."/>
            <person name="Priest M."/>
            <person name="Roberts A."/>
            <person name="Saif S."/>
            <person name="Shea T."/>
            <person name="Sisk P."/>
            <person name="Sykes S."/>
            <person name="Wortman J."/>
            <person name="Nusbaum C."/>
            <person name="Birren B."/>
        </authorList>
    </citation>
    <scope>NUCLEOTIDE SEQUENCE [LARGE SCALE GENOMIC DNA]</scope>
    <source>
        <strain evidence="1 2">CIP 107464</strain>
    </source>
</reference>